<dbReference type="Proteomes" id="UP000509429">
    <property type="component" value="Chromosome"/>
</dbReference>
<dbReference type="GO" id="GO:0005886">
    <property type="term" value="C:plasma membrane"/>
    <property type="evidence" value="ECO:0007669"/>
    <property type="project" value="UniProtKB-UniRule"/>
</dbReference>
<dbReference type="Pfam" id="PF02618">
    <property type="entry name" value="YceG"/>
    <property type="match status" value="1"/>
</dbReference>
<name>A0A6N0HN00_9GAMM</name>
<dbReference type="GO" id="GO:0009252">
    <property type="term" value="P:peptidoglycan biosynthetic process"/>
    <property type="evidence" value="ECO:0007669"/>
    <property type="project" value="UniProtKB-UniRule"/>
</dbReference>
<comment type="function">
    <text evidence="7">Functions as a peptidoglycan terminase that cleaves nascent peptidoglycan strands endolytically to terminate their elongation.</text>
</comment>
<reference evidence="8 9" key="1">
    <citation type="submission" date="2020-05" db="EMBL/GenBank/DDBJ databases">
        <title>Horizontal transmission and recombination maintain forever young bacterial symbiont genomes.</title>
        <authorList>
            <person name="Russell S.L."/>
            <person name="Pepper-Tunick E."/>
            <person name="Svedberg J."/>
            <person name="Byrne A."/>
            <person name="Ruelas Castillo J."/>
            <person name="Vollmers C."/>
            <person name="Beinart R.A."/>
            <person name="Corbett-Detig R."/>
        </authorList>
    </citation>
    <scope>NUCLEOTIDE SEQUENCE [LARGE SCALE GENOMIC DNA]</scope>
    <source>
        <strain evidence="8">JDF_Ridge</strain>
    </source>
</reference>
<organism evidence="8 9">
    <name type="scientific">Candidatus Ruthia endofausta</name>
    <dbReference type="NCBI Taxonomy" id="2738852"/>
    <lineage>
        <taxon>Bacteria</taxon>
        <taxon>Pseudomonadati</taxon>
        <taxon>Pseudomonadota</taxon>
        <taxon>Gammaproteobacteria</taxon>
        <taxon>Candidatus Pseudothioglobaceae</taxon>
        <taxon>Candidatus Ruthturnera</taxon>
    </lineage>
</organism>
<dbReference type="KEGG" id="reo:HUE58_00450"/>
<dbReference type="Gene3D" id="3.30.1490.480">
    <property type="entry name" value="Endolytic murein transglycosylase"/>
    <property type="match status" value="1"/>
</dbReference>
<dbReference type="PANTHER" id="PTHR30518">
    <property type="entry name" value="ENDOLYTIC MUREIN TRANSGLYCOSYLASE"/>
    <property type="match status" value="1"/>
</dbReference>
<feature type="site" description="Important for catalytic activity" evidence="7">
    <location>
        <position position="190"/>
    </location>
</feature>
<keyword evidence="5 7" id="KW-0456">Lyase</keyword>
<dbReference type="EMBL" id="CP054490">
    <property type="protein sequence ID" value="QKQ23703.1"/>
    <property type="molecule type" value="Genomic_DNA"/>
</dbReference>
<keyword evidence="4 7" id="KW-0472">Membrane</keyword>
<accession>A0A6N0HN00</accession>
<dbReference type="AlphaFoldDB" id="A0A6N0HN00"/>
<evidence type="ECO:0000256" key="5">
    <source>
        <dbReference type="ARBA" id="ARBA00023239"/>
    </source>
</evidence>
<dbReference type="PANTHER" id="PTHR30518:SF2">
    <property type="entry name" value="ENDOLYTIC MUREIN TRANSGLYCOSYLASE"/>
    <property type="match status" value="1"/>
</dbReference>
<protein>
    <recommendedName>
        <fullName evidence="7">Endolytic murein transglycosylase</fullName>
        <ecNumber evidence="7">4.2.2.29</ecNumber>
    </recommendedName>
    <alternativeName>
        <fullName evidence="7">Peptidoglycan lytic transglycosylase</fullName>
    </alternativeName>
    <alternativeName>
        <fullName evidence="7">Peptidoglycan polymerization terminase</fullName>
    </alternativeName>
</protein>
<evidence type="ECO:0000313" key="8">
    <source>
        <dbReference type="EMBL" id="QKQ23703.1"/>
    </source>
</evidence>
<proteinExistence type="inferred from homology"/>
<evidence type="ECO:0000256" key="2">
    <source>
        <dbReference type="ARBA" id="ARBA00022692"/>
    </source>
</evidence>
<keyword evidence="6 7" id="KW-0961">Cell wall biogenesis/degradation</keyword>
<evidence type="ECO:0000256" key="6">
    <source>
        <dbReference type="ARBA" id="ARBA00023316"/>
    </source>
</evidence>
<dbReference type="NCBIfam" id="TIGR00247">
    <property type="entry name" value="endolytic transglycosylase MltG"/>
    <property type="match status" value="1"/>
</dbReference>
<dbReference type="HAMAP" id="MF_02065">
    <property type="entry name" value="MltG"/>
    <property type="match status" value="1"/>
</dbReference>
<keyword evidence="7" id="KW-0997">Cell inner membrane</keyword>
<keyword evidence="3 7" id="KW-1133">Transmembrane helix</keyword>
<dbReference type="InterPro" id="IPR003770">
    <property type="entry name" value="MLTG-like"/>
</dbReference>
<evidence type="ECO:0000256" key="1">
    <source>
        <dbReference type="ARBA" id="ARBA00022475"/>
    </source>
</evidence>
<evidence type="ECO:0000256" key="3">
    <source>
        <dbReference type="ARBA" id="ARBA00022989"/>
    </source>
</evidence>
<evidence type="ECO:0000256" key="7">
    <source>
        <dbReference type="HAMAP-Rule" id="MF_02065"/>
    </source>
</evidence>
<dbReference type="CDD" id="cd08010">
    <property type="entry name" value="MltG_like"/>
    <property type="match status" value="1"/>
</dbReference>
<evidence type="ECO:0000256" key="4">
    <source>
        <dbReference type="ARBA" id="ARBA00023136"/>
    </source>
</evidence>
<dbReference type="Gene3D" id="3.30.160.60">
    <property type="entry name" value="Classic Zinc Finger"/>
    <property type="match status" value="1"/>
</dbReference>
<keyword evidence="2 7" id="KW-0812">Transmembrane</keyword>
<sequence>MLFWIYWANDIKVNNSSVYQIPQGASLYSTANNLEYLGYINSSIFMRLLAKSLNLESKIKSGYYDINADMSVINLLNHFTSAKVATRSITLIEGNTIDDYYQKLVNMKALKSSKTLTEIMIEIKQNHPYDGYFWPDTYQINYGSSVLSVFKRAHQMMRQKLELAWRNRAHTLPLKNAEQALVLASLIEKETANAQEKSKIAGVFIRRLQKGMRLQTDPSVVYALGEHYQAPLKKRDLEFDTPYNTYRNKGLPPGPISSVGADSLYAAMHPHMGSALYFVAKKDGTHAFANTYQQHKDNINKYLKNQ</sequence>
<keyword evidence="9" id="KW-1185">Reference proteome</keyword>
<gene>
    <name evidence="7 8" type="primary">mltG</name>
    <name evidence="8" type="ORF">HUE58_00450</name>
</gene>
<comment type="similarity">
    <text evidence="7">Belongs to the transglycosylase MltG family.</text>
</comment>
<dbReference type="EC" id="4.2.2.29" evidence="7"/>
<keyword evidence="1 7" id="KW-1003">Cell membrane</keyword>
<comment type="catalytic activity">
    <reaction evidence="7">
        <text>a peptidoglycan chain = a peptidoglycan chain with N-acetyl-1,6-anhydromuramyl-[peptide] at the reducing end + a peptidoglycan chain with N-acetylglucosamine at the non-reducing end.</text>
        <dbReference type="EC" id="4.2.2.29"/>
    </reaction>
</comment>
<dbReference type="GO" id="GO:0008932">
    <property type="term" value="F:lytic endotransglycosylase activity"/>
    <property type="evidence" value="ECO:0007669"/>
    <property type="project" value="UniProtKB-UniRule"/>
</dbReference>
<evidence type="ECO:0000313" key="9">
    <source>
        <dbReference type="Proteomes" id="UP000509429"/>
    </source>
</evidence>
<dbReference type="GO" id="GO:0071555">
    <property type="term" value="P:cell wall organization"/>
    <property type="evidence" value="ECO:0007669"/>
    <property type="project" value="UniProtKB-KW"/>
</dbReference>